<dbReference type="KEGG" id="bcoh:BC6307_08910"/>
<dbReference type="EMBL" id="CP018866">
    <property type="protein sequence ID" value="AST91391.1"/>
    <property type="molecule type" value="Genomic_DNA"/>
</dbReference>
<reference evidence="1 2" key="1">
    <citation type="submission" date="2016-12" db="EMBL/GenBank/DDBJ databases">
        <title>The whole genome sequencing and assembly of Bacillus cohnii DSM 6307T strain.</title>
        <authorList>
            <person name="Lee Y.-J."/>
            <person name="Yi H."/>
            <person name="Bahn Y.-S."/>
            <person name="Kim J.F."/>
            <person name="Lee D.-W."/>
        </authorList>
    </citation>
    <scope>NUCLEOTIDE SEQUENCE [LARGE SCALE GENOMIC DNA]</scope>
    <source>
        <strain evidence="1 2">DSM 6307</strain>
    </source>
</reference>
<evidence type="ECO:0000313" key="2">
    <source>
        <dbReference type="Proteomes" id="UP000215224"/>
    </source>
</evidence>
<dbReference type="STRING" id="1314751.GCA_001591425_04088"/>
<organism evidence="1 2">
    <name type="scientific">Sutcliffiella cohnii</name>
    <dbReference type="NCBI Taxonomy" id="33932"/>
    <lineage>
        <taxon>Bacteria</taxon>
        <taxon>Bacillati</taxon>
        <taxon>Bacillota</taxon>
        <taxon>Bacilli</taxon>
        <taxon>Bacillales</taxon>
        <taxon>Bacillaceae</taxon>
        <taxon>Sutcliffiella</taxon>
    </lineage>
</organism>
<sequence>MNNLHEGNSIYIFYRNPHTQNVATIEEATIVQDPHSGELALALYNTFYPITEDLAYYTSLEEAETVYNDYFGDTF</sequence>
<name>A0A223KPG6_9BACI</name>
<dbReference type="Pfam" id="PF11132">
    <property type="entry name" value="SplA"/>
    <property type="match status" value="1"/>
</dbReference>
<proteinExistence type="predicted"/>
<accession>A0A223KPG6</accession>
<protein>
    <submittedName>
        <fullName evidence="1">Transcriptional regulator</fullName>
    </submittedName>
</protein>
<dbReference type="Proteomes" id="UP000215224">
    <property type="component" value="Chromosome"/>
</dbReference>
<evidence type="ECO:0000313" key="1">
    <source>
        <dbReference type="EMBL" id="AST91391.1"/>
    </source>
</evidence>
<gene>
    <name evidence="1" type="ORF">BC6307_08910</name>
</gene>
<keyword evidence="2" id="KW-1185">Reference proteome</keyword>
<dbReference type="RefSeq" id="WP_066420161.1">
    <property type="nucleotide sequence ID" value="NZ_CP018866.1"/>
</dbReference>
<dbReference type="InterPro" id="IPR022608">
    <property type="entry name" value="Tscrpt_reg_SplA"/>
</dbReference>
<dbReference type="AlphaFoldDB" id="A0A223KPG6"/>